<evidence type="ECO:0000256" key="1">
    <source>
        <dbReference type="ARBA" id="ARBA00006464"/>
    </source>
</evidence>
<dbReference type="PANTHER" id="PTHR30576">
    <property type="entry name" value="COLANIC BIOSYNTHESIS UDP-GLUCOSE LIPID CARRIER TRANSFERASE"/>
    <property type="match status" value="1"/>
</dbReference>
<dbReference type="EMBL" id="JAAGWE010000012">
    <property type="protein sequence ID" value="NEM05944.1"/>
    <property type="molecule type" value="Genomic_DNA"/>
</dbReference>
<comment type="similarity">
    <text evidence="1">Belongs to the bacterial sugar transferase family.</text>
</comment>
<accession>A0A6P0GFA5</accession>
<name>A0A6P0GFA5_9ACTN</name>
<organism evidence="3 4">
    <name type="scientific">Geodermatophilus normandii</name>
    <dbReference type="NCBI Taxonomy" id="1137989"/>
    <lineage>
        <taxon>Bacteria</taxon>
        <taxon>Bacillati</taxon>
        <taxon>Actinomycetota</taxon>
        <taxon>Actinomycetes</taxon>
        <taxon>Geodermatophilales</taxon>
        <taxon>Geodermatophilaceae</taxon>
        <taxon>Geodermatophilus</taxon>
    </lineage>
</organism>
<dbReference type="Pfam" id="PF02397">
    <property type="entry name" value="Bac_transf"/>
    <property type="match status" value="1"/>
</dbReference>
<comment type="caution">
    <text evidence="3">The sequence shown here is derived from an EMBL/GenBank/DDBJ whole genome shotgun (WGS) entry which is preliminary data.</text>
</comment>
<feature type="domain" description="Bacterial sugar transferase" evidence="2">
    <location>
        <begin position="3"/>
        <end position="56"/>
    </location>
</feature>
<gene>
    <name evidence="3" type="ORF">GCU54_07900</name>
</gene>
<dbReference type="AlphaFoldDB" id="A0A6P0GFA5"/>
<sequence>MHRRFLVKPGLTGWWRVSGRSDLPWDDSVPVDVRYVETWSLTFDSTMSWRTFGVIVRGSGACCTPRMGRCLAIGRSSRSSSCSSCALATSAGPRSPSVSAGPISASCWGTGRRGSGWPARAPRRWSGRVCTRIVRSSCKASGATLVTSGHASWSSGWLWTPTSRSR</sequence>
<reference evidence="3 4" key="1">
    <citation type="submission" date="2019-12" db="EMBL/GenBank/DDBJ databases">
        <title>WGS of CPCC 203550 I12A-02606.</title>
        <authorList>
            <person name="Jiang Z."/>
        </authorList>
    </citation>
    <scope>NUCLEOTIDE SEQUENCE [LARGE SCALE GENOMIC DNA]</scope>
    <source>
        <strain evidence="3 4">I12A-02606</strain>
    </source>
</reference>
<proteinExistence type="inferred from homology"/>
<dbReference type="Proteomes" id="UP000471126">
    <property type="component" value="Unassembled WGS sequence"/>
</dbReference>
<protein>
    <submittedName>
        <fullName evidence="3">Sugar transferase</fullName>
    </submittedName>
</protein>
<dbReference type="InterPro" id="IPR003362">
    <property type="entry name" value="Bact_transf"/>
</dbReference>
<dbReference type="GO" id="GO:0016780">
    <property type="term" value="F:phosphotransferase activity, for other substituted phosphate groups"/>
    <property type="evidence" value="ECO:0007669"/>
    <property type="project" value="TreeGrafter"/>
</dbReference>
<evidence type="ECO:0000313" key="3">
    <source>
        <dbReference type="EMBL" id="NEM05944.1"/>
    </source>
</evidence>
<dbReference type="PANTHER" id="PTHR30576:SF10">
    <property type="entry name" value="SLL5057 PROTEIN"/>
    <property type="match status" value="1"/>
</dbReference>
<evidence type="ECO:0000313" key="4">
    <source>
        <dbReference type="Proteomes" id="UP000471126"/>
    </source>
</evidence>
<keyword evidence="3" id="KW-0808">Transferase</keyword>
<evidence type="ECO:0000259" key="2">
    <source>
        <dbReference type="Pfam" id="PF02397"/>
    </source>
</evidence>